<protein>
    <recommendedName>
        <fullName evidence="7">50S ribosomal protein L20</fullName>
    </recommendedName>
</protein>
<name>A0A386B0F8_9CHLO</name>
<dbReference type="SUPFAM" id="SSF74731">
    <property type="entry name" value="Ribosomal protein L20"/>
    <property type="match status" value="1"/>
</dbReference>
<gene>
    <name evidence="8" type="primary">rpl20</name>
</gene>
<dbReference type="PRINTS" id="PR00062">
    <property type="entry name" value="RIBOSOMALL20"/>
</dbReference>
<dbReference type="GO" id="GO:0005840">
    <property type="term" value="C:ribosome"/>
    <property type="evidence" value="ECO:0007669"/>
    <property type="project" value="UniProtKB-KW"/>
</dbReference>
<dbReference type="Gene3D" id="6.10.160.10">
    <property type="match status" value="1"/>
</dbReference>
<dbReference type="AlphaFoldDB" id="A0A386B0F8"/>
<dbReference type="CDD" id="cd07026">
    <property type="entry name" value="Ribosomal_L20"/>
    <property type="match status" value="1"/>
</dbReference>
<dbReference type="Gene3D" id="1.10.1900.20">
    <property type="entry name" value="Ribosomal protein L20"/>
    <property type="match status" value="1"/>
</dbReference>
<dbReference type="Pfam" id="PF00453">
    <property type="entry name" value="Ribosomal_L20"/>
    <property type="match status" value="1"/>
</dbReference>
<keyword evidence="3 7" id="KW-0694">RNA-binding</keyword>
<reference evidence="8" key="1">
    <citation type="submission" date="2018-07" db="EMBL/GenBank/DDBJ databases">
        <authorList>
            <person name="Quirk P.G."/>
            <person name="Krulwich T.A."/>
        </authorList>
    </citation>
    <scope>NUCLEOTIDE SEQUENCE</scope>
</reference>
<dbReference type="GO" id="GO:1990904">
    <property type="term" value="C:ribonucleoprotein complex"/>
    <property type="evidence" value="ECO:0007669"/>
    <property type="project" value="UniProtKB-KW"/>
</dbReference>
<organism evidence="8">
    <name type="scientific">Caulerpa verticillata</name>
    <dbReference type="NCBI Taxonomy" id="177082"/>
    <lineage>
        <taxon>Eukaryota</taxon>
        <taxon>Viridiplantae</taxon>
        <taxon>Chlorophyta</taxon>
        <taxon>core chlorophytes</taxon>
        <taxon>Ulvophyceae</taxon>
        <taxon>TCBD clade</taxon>
        <taxon>Bryopsidales</taxon>
        <taxon>Halimedineae</taxon>
        <taxon>Caulerpaceae</taxon>
        <taxon>Caulerpa</taxon>
    </lineage>
</organism>
<dbReference type="GO" id="GO:0006412">
    <property type="term" value="P:translation"/>
    <property type="evidence" value="ECO:0007669"/>
    <property type="project" value="InterPro"/>
</dbReference>
<evidence type="ECO:0000256" key="1">
    <source>
        <dbReference type="ARBA" id="ARBA00007698"/>
    </source>
</evidence>
<dbReference type="RefSeq" id="YP_009519182.1">
    <property type="nucleotide sequence ID" value="NC_039523.1"/>
</dbReference>
<dbReference type="EMBL" id="MH591106">
    <property type="protein sequence ID" value="AYC65143.1"/>
    <property type="molecule type" value="Genomic_DNA"/>
</dbReference>
<keyword evidence="4 6" id="KW-0689">Ribosomal protein</keyword>
<reference evidence="8" key="2">
    <citation type="journal article" date="2019" name="Mol. Phylogenet. Evol.">
        <title>Reassessment of the classification of bryopsidales (chlorophyta) based on chloroplast phylogenomic analyses.</title>
        <authorList>
            <person name="Cremen M.C."/>
            <person name="Leliaert F."/>
            <person name="West J."/>
            <person name="Lam D.W."/>
            <person name="Shimada S."/>
            <person name="Lopez-Bautista J.M."/>
            <person name="Verbruggen H."/>
        </authorList>
    </citation>
    <scope>NUCLEOTIDE SEQUENCE</scope>
</reference>
<dbReference type="GO" id="GO:0003735">
    <property type="term" value="F:structural constituent of ribosome"/>
    <property type="evidence" value="ECO:0007669"/>
    <property type="project" value="InterPro"/>
</dbReference>
<dbReference type="GeneID" id="38279040"/>
<sequence>MTRVAGGWRLRHRHKKKLKLTKGYRGAPSILYRPANQQLIKALQNGFVSRRLRKRDFRKIWIARINGQVRQYGLNYHKFIDSQNTVLNRKIWAQLALYDSEAFIQKIQKI</sequence>
<evidence type="ECO:0000313" key="8">
    <source>
        <dbReference type="EMBL" id="AYC65143.1"/>
    </source>
</evidence>
<evidence type="ECO:0000256" key="3">
    <source>
        <dbReference type="ARBA" id="ARBA00022884"/>
    </source>
</evidence>
<dbReference type="InterPro" id="IPR049946">
    <property type="entry name" value="RIBOSOMAL_L20_CS"/>
</dbReference>
<keyword evidence="2 7" id="KW-0699">rRNA-binding</keyword>
<comment type="similarity">
    <text evidence="1 6">Belongs to the bacterial ribosomal protein bL20 family.</text>
</comment>
<dbReference type="InterPro" id="IPR005813">
    <property type="entry name" value="Ribosomal_bL20"/>
</dbReference>
<accession>A0A386B0F8</accession>
<evidence type="ECO:0000256" key="4">
    <source>
        <dbReference type="ARBA" id="ARBA00022980"/>
    </source>
</evidence>
<evidence type="ECO:0000256" key="5">
    <source>
        <dbReference type="ARBA" id="ARBA00023274"/>
    </source>
</evidence>
<evidence type="ECO:0000256" key="2">
    <source>
        <dbReference type="ARBA" id="ARBA00022730"/>
    </source>
</evidence>
<dbReference type="PANTHER" id="PTHR10986">
    <property type="entry name" value="39S RIBOSOMAL PROTEIN L20"/>
    <property type="match status" value="1"/>
</dbReference>
<evidence type="ECO:0000256" key="7">
    <source>
        <dbReference type="RuleBase" id="RU004311"/>
    </source>
</evidence>
<dbReference type="GO" id="GO:0019843">
    <property type="term" value="F:rRNA binding"/>
    <property type="evidence" value="ECO:0007669"/>
    <property type="project" value="UniProtKB-KW"/>
</dbReference>
<geneLocation type="chloroplast" evidence="8"/>
<proteinExistence type="inferred from homology"/>
<keyword evidence="8" id="KW-0934">Plastid</keyword>
<dbReference type="InterPro" id="IPR035566">
    <property type="entry name" value="Ribosomal_protein_bL20_C"/>
</dbReference>
<comment type="function">
    <text evidence="7">Binds directly to 23S ribosomal RNA and is necessary for the in vitro assembly process of the 50S ribosomal subunit. It is not involved in the protein synthesizing functions of that subunit.</text>
</comment>
<dbReference type="NCBIfam" id="TIGR01032">
    <property type="entry name" value="rplT_bact"/>
    <property type="match status" value="1"/>
</dbReference>
<keyword evidence="5 6" id="KW-0687">Ribonucleoprotein</keyword>
<evidence type="ECO:0000256" key="6">
    <source>
        <dbReference type="RuleBase" id="RU000561"/>
    </source>
</evidence>
<keyword evidence="8" id="KW-0150">Chloroplast</keyword>
<dbReference type="PROSITE" id="PS00937">
    <property type="entry name" value="RIBOSOMAL_L20"/>
    <property type="match status" value="1"/>
</dbReference>